<evidence type="ECO:0000259" key="1">
    <source>
        <dbReference type="PROSITE" id="PS50280"/>
    </source>
</evidence>
<dbReference type="EMBL" id="HBIO01014621">
    <property type="protein sequence ID" value="CAE0466442.1"/>
    <property type="molecule type" value="Transcribed_RNA"/>
</dbReference>
<proteinExistence type="predicted"/>
<protein>
    <recommendedName>
        <fullName evidence="1">SET domain-containing protein</fullName>
    </recommendedName>
</protein>
<dbReference type="SUPFAM" id="SSF82199">
    <property type="entry name" value="SET domain"/>
    <property type="match status" value="1"/>
</dbReference>
<dbReference type="PROSITE" id="PS50280">
    <property type="entry name" value="SET"/>
    <property type="match status" value="1"/>
</dbReference>
<dbReference type="Pfam" id="PF00856">
    <property type="entry name" value="SET"/>
    <property type="match status" value="1"/>
</dbReference>
<dbReference type="InterPro" id="IPR046341">
    <property type="entry name" value="SET_dom_sf"/>
</dbReference>
<gene>
    <name evidence="2" type="ORF">CDEB00056_LOCUS11294</name>
</gene>
<feature type="domain" description="SET" evidence="1">
    <location>
        <begin position="107"/>
        <end position="249"/>
    </location>
</feature>
<sequence length="415" mass="48229">MELFVEYGNEWFSGREYKFGPLPLSHHFDNADDIVERFWRTAKEEDQFAEDLYNFTLDLVTDVKLKMAMPKDFEDAKKAKQDGTAILTVPEAVKTDEWLKENGTCLDNIRADQSTVDQAGRGAFATRKLKQGTAIAPLPMIHMDRHKLQIFEEGNPKASHQQMILNYSYGHKDSSLLLFPYSPVVNYINNNIDKEKVNAEVRWSTGFGKNWENKTTAEIFETENYAGLVLEIIAIKDIQEDEEIFIDYGQAWDDAWQKHLNDWKRTPDSEYFIPVHRLNQSDNQDARTEAEQRNNPYPPNVEIICYIQNEIFEQEAQTRGEVPYERYMAEAENQNSSQKCKIVRRSDDSNGQSKYLVAITKIEGGKTIQVNNVPRQNIELVNRPYSSDQHLENSFRHEIQIPDSIFPEKWRDLKG</sequence>
<reference evidence="2" key="1">
    <citation type="submission" date="2021-01" db="EMBL/GenBank/DDBJ databases">
        <authorList>
            <person name="Corre E."/>
            <person name="Pelletier E."/>
            <person name="Niang G."/>
            <person name="Scheremetjew M."/>
            <person name="Finn R."/>
            <person name="Kale V."/>
            <person name="Holt S."/>
            <person name="Cochrane G."/>
            <person name="Meng A."/>
            <person name="Brown T."/>
            <person name="Cohen L."/>
        </authorList>
    </citation>
    <scope>NUCLEOTIDE SEQUENCE</scope>
    <source>
        <strain evidence="2">MM31A-1</strain>
    </source>
</reference>
<name>A0A7S3Q5D1_9STRA</name>
<accession>A0A7S3Q5D1</accession>
<dbReference type="Gene3D" id="2.170.270.10">
    <property type="entry name" value="SET domain"/>
    <property type="match status" value="1"/>
</dbReference>
<organism evidence="2">
    <name type="scientific">Chaetoceros debilis</name>
    <dbReference type="NCBI Taxonomy" id="122233"/>
    <lineage>
        <taxon>Eukaryota</taxon>
        <taxon>Sar</taxon>
        <taxon>Stramenopiles</taxon>
        <taxon>Ochrophyta</taxon>
        <taxon>Bacillariophyta</taxon>
        <taxon>Coscinodiscophyceae</taxon>
        <taxon>Chaetocerotophycidae</taxon>
        <taxon>Chaetocerotales</taxon>
        <taxon>Chaetocerotaceae</taxon>
        <taxon>Chaetoceros</taxon>
    </lineage>
</organism>
<dbReference type="AlphaFoldDB" id="A0A7S3Q5D1"/>
<evidence type="ECO:0000313" key="2">
    <source>
        <dbReference type="EMBL" id="CAE0466442.1"/>
    </source>
</evidence>
<dbReference type="InterPro" id="IPR001214">
    <property type="entry name" value="SET_dom"/>
</dbReference>